<evidence type="ECO:0000256" key="2">
    <source>
        <dbReference type="PROSITE-ProRule" id="PRU00335"/>
    </source>
</evidence>
<dbReference type="EMBL" id="JBITGY010000017">
    <property type="protein sequence ID" value="MFI6505023.1"/>
    <property type="molecule type" value="Genomic_DNA"/>
</dbReference>
<proteinExistence type="predicted"/>
<sequence length="185" mass="20353">MRRSSADTKAVILAAARERFAADGYEKATIRSIAGDAGIDPAMVMRYFGNKEKLFAAAAQIDLKFPDFSAGPRDQIGRALVSHFLDLWEHNEALQVLLRTGVTNEAAAERMRSVFATQLAPVIARLTGPQEAPERAGLAAAQILGLALARYILKFPPIMAMSREDVIHWVAPTIQRYICESRITQ</sequence>
<gene>
    <name evidence="4" type="ORF">ACIBG2_47100</name>
</gene>
<dbReference type="RefSeq" id="WP_397091024.1">
    <property type="nucleotide sequence ID" value="NZ_JBITGY010000017.1"/>
</dbReference>
<evidence type="ECO:0000259" key="3">
    <source>
        <dbReference type="PROSITE" id="PS50977"/>
    </source>
</evidence>
<dbReference type="SUPFAM" id="SSF48498">
    <property type="entry name" value="Tetracyclin repressor-like, C-terminal domain"/>
    <property type="match status" value="1"/>
</dbReference>
<dbReference type="InterPro" id="IPR009057">
    <property type="entry name" value="Homeodomain-like_sf"/>
</dbReference>
<keyword evidence="1 2" id="KW-0238">DNA-binding</keyword>
<dbReference type="Gene3D" id="1.10.357.10">
    <property type="entry name" value="Tetracycline Repressor, domain 2"/>
    <property type="match status" value="1"/>
</dbReference>
<dbReference type="Gene3D" id="1.10.10.60">
    <property type="entry name" value="Homeodomain-like"/>
    <property type="match status" value="1"/>
</dbReference>
<dbReference type="Proteomes" id="UP001612741">
    <property type="component" value="Unassembled WGS sequence"/>
</dbReference>
<dbReference type="InterPro" id="IPR001647">
    <property type="entry name" value="HTH_TetR"/>
</dbReference>
<organism evidence="4 5">
    <name type="scientific">Nonomuraea typhae</name>
    <dbReference type="NCBI Taxonomy" id="2603600"/>
    <lineage>
        <taxon>Bacteria</taxon>
        <taxon>Bacillati</taxon>
        <taxon>Actinomycetota</taxon>
        <taxon>Actinomycetes</taxon>
        <taxon>Streptosporangiales</taxon>
        <taxon>Streptosporangiaceae</taxon>
        <taxon>Nonomuraea</taxon>
    </lineage>
</organism>
<dbReference type="SUPFAM" id="SSF46689">
    <property type="entry name" value="Homeodomain-like"/>
    <property type="match status" value="1"/>
</dbReference>
<accession>A0ABW7ZC57</accession>
<dbReference type="InterPro" id="IPR036271">
    <property type="entry name" value="Tet_transcr_reg_TetR-rel_C_sf"/>
</dbReference>
<dbReference type="InterPro" id="IPR050109">
    <property type="entry name" value="HTH-type_TetR-like_transc_reg"/>
</dbReference>
<evidence type="ECO:0000256" key="1">
    <source>
        <dbReference type="ARBA" id="ARBA00023125"/>
    </source>
</evidence>
<dbReference type="Pfam" id="PF00440">
    <property type="entry name" value="TetR_N"/>
    <property type="match status" value="1"/>
</dbReference>
<dbReference type="PANTHER" id="PTHR30055:SF235">
    <property type="entry name" value="TRANSCRIPTIONAL REGULATORY PROTEIN"/>
    <property type="match status" value="1"/>
</dbReference>
<keyword evidence="5" id="KW-1185">Reference proteome</keyword>
<feature type="DNA-binding region" description="H-T-H motif" evidence="2">
    <location>
        <begin position="29"/>
        <end position="48"/>
    </location>
</feature>
<dbReference type="InterPro" id="IPR041678">
    <property type="entry name" value="TetR_C_16"/>
</dbReference>
<feature type="domain" description="HTH tetR-type" evidence="3">
    <location>
        <begin position="6"/>
        <end position="66"/>
    </location>
</feature>
<name>A0ABW7ZC57_9ACTN</name>
<dbReference type="PANTHER" id="PTHR30055">
    <property type="entry name" value="HTH-TYPE TRANSCRIPTIONAL REGULATOR RUTR"/>
    <property type="match status" value="1"/>
</dbReference>
<reference evidence="4 5" key="1">
    <citation type="submission" date="2024-10" db="EMBL/GenBank/DDBJ databases">
        <title>The Natural Products Discovery Center: Release of the First 8490 Sequenced Strains for Exploring Actinobacteria Biosynthetic Diversity.</title>
        <authorList>
            <person name="Kalkreuter E."/>
            <person name="Kautsar S.A."/>
            <person name="Yang D."/>
            <person name="Bader C.D."/>
            <person name="Teijaro C.N."/>
            <person name="Fluegel L."/>
            <person name="Davis C.M."/>
            <person name="Simpson J.R."/>
            <person name="Lauterbach L."/>
            <person name="Steele A.D."/>
            <person name="Gui C."/>
            <person name="Meng S."/>
            <person name="Li G."/>
            <person name="Viehrig K."/>
            <person name="Ye F."/>
            <person name="Su P."/>
            <person name="Kiefer A.F."/>
            <person name="Nichols A."/>
            <person name="Cepeda A.J."/>
            <person name="Yan W."/>
            <person name="Fan B."/>
            <person name="Jiang Y."/>
            <person name="Adhikari A."/>
            <person name="Zheng C.-J."/>
            <person name="Schuster L."/>
            <person name="Cowan T.M."/>
            <person name="Smanski M.J."/>
            <person name="Chevrette M.G."/>
            <person name="De Carvalho L.P.S."/>
            <person name="Shen B."/>
        </authorList>
    </citation>
    <scope>NUCLEOTIDE SEQUENCE [LARGE SCALE GENOMIC DNA]</scope>
    <source>
        <strain evidence="4 5">NPDC050545</strain>
    </source>
</reference>
<protein>
    <submittedName>
        <fullName evidence="4">TetR family transcriptional regulator</fullName>
    </submittedName>
</protein>
<dbReference type="PRINTS" id="PR00455">
    <property type="entry name" value="HTHTETR"/>
</dbReference>
<comment type="caution">
    <text evidence="4">The sequence shown here is derived from an EMBL/GenBank/DDBJ whole genome shotgun (WGS) entry which is preliminary data.</text>
</comment>
<dbReference type="PROSITE" id="PS50977">
    <property type="entry name" value="HTH_TETR_2"/>
    <property type="match status" value="1"/>
</dbReference>
<dbReference type="Pfam" id="PF17920">
    <property type="entry name" value="TetR_C_16"/>
    <property type="match status" value="1"/>
</dbReference>
<evidence type="ECO:0000313" key="4">
    <source>
        <dbReference type="EMBL" id="MFI6505023.1"/>
    </source>
</evidence>
<evidence type="ECO:0000313" key="5">
    <source>
        <dbReference type="Proteomes" id="UP001612741"/>
    </source>
</evidence>